<comment type="caution">
    <text evidence="2">The sequence shown here is derived from an EMBL/GenBank/DDBJ whole genome shotgun (WGS) entry which is preliminary data.</text>
</comment>
<dbReference type="InterPro" id="IPR051586">
    <property type="entry name" value="PKC-binding_NELL"/>
</dbReference>
<organism evidence="2 3">
    <name type="scientific">Phrynosoma platyrhinos</name>
    <name type="common">Desert horned lizard</name>
    <dbReference type="NCBI Taxonomy" id="52577"/>
    <lineage>
        <taxon>Eukaryota</taxon>
        <taxon>Metazoa</taxon>
        <taxon>Chordata</taxon>
        <taxon>Craniata</taxon>
        <taxon>Vertebrata</taxon>
        <taxon>Euteleostomi</taxon>
        <taxon>Lepidosauria</taxon>
        <taxon>Squamata</taxon>
        <taxon>Bifurcata</taxon>
        <taxon>Unidentata</taxon>
        <taxon>Episquamata</taxon>
        <taxon>Toxicofera</taxon>
        <taxon>Iguania</taxon>
        <taxon>Phrynosomatidae</taxon>
        <taxon>Phrynosomatinae</taxon>
        <taxon>Phrynosoma</taxon>
    </lineage>
</organism>
<name>A0ABQ7SH21_PHRPL</name>
<dbReference type="Gene3D" id="6.20.200.20">
    <property type="match status" value="1"/>
</dbReference>
<protein>
    <submittedName>
        <fullName evidence="2">Uncharacterized protein</fullName>
    </submittedName>
</protein>
<keyword evidence="3" id="KW-1185">Reference proteome</keyword>
<proteinExistence type="predicted"/>
<reference evidence="2 3" key="1">
    <citation type="journal article" date="2022" name="Gigascience">
        <title>A chromosome-level genome assembly and annotation of the desert horned lizard, Phrynosoma platyrhinos, provides insight into chromosomal rearrangements among reptiles.</title>
        <authorList>
            <person name="Koochekian N."/>
            <person name="Ascanio A."/>
            <person name="Farleigh K."/>
            <person name="Card D.C."/>
            <person name="Schield D.R."/>
            <person name="Castoe T.A."/>
            <person name="Jezkova T."/>
        </authorList>
    </citation>
    <scope>NUCLEOTIDE SEQUENCE [LARGE SCALE GENOMIC DNA]</scope>
    <source>
        <strain evidence="2">NK-2021</strain>
    </source>
</reference>
<evidence type="ECO:0000313" key="2">
    <source>
        <dbReference type="EMBL" id="KAH0616623.1"/>
    </source>
</evidence>
<evidence type="ECO:0000256" key="1">
    <source>
        <dbReference type="ARBA" id="ARBA00023180"/>
    </source>
</evidence>
<sequence length="86" mass="9618">MVHCSIFNSVAICVFEGKTYFEGERENIHSNSGDCILFECKDYKMQRVVKSDCPALSCPESQQISLSNSCCKVCKGKTKKAKKKLS</sequence>
<dbReference type="SUPFAM" id="SSF57603">
    <property type="entry name" value="FnI-like domain"/>
    <property type="match status" value="1"/>
</dbReference>
<gene>
    <name evidence="2" type="ORF">JD844_027879</name>
</gene>
<accession>A0ABQ7SH21</accession>
<keyword evidence="1" id="KW-0325">Glycoprotein</keyword>
<dbReference type="EMBL" id="JAIPUX010005290">
    <property type="protein sequence ID" value="KAH0616623.1"/>
    <property type="molecule type" value="Genomic_DNA"/>
</dbReference>
<evidence type="ECO:0000313" key="3">
    <source>
        <dbReference type="Proteomes" id="UP000826234"/>
    </source>
</evidence>
<dbReference type="PANTHER" id="PTHR24042">
    <property type="entry name" value="NEL HOMOLOG"/>
    <property type="match status" value="1"/>
</dbReference>
<dbReference type="PANTHER" id="PTHR24042:SF0">
    <property type="entry name" value="PROTEIN KINASE C-BINDING PROTEIN NELL2"/>
    <property type="match status" value="1"/>
</dbReference>
<dbReference type="Proteomes" id="UP000826234">
    <property type="component" value="Unassembled WGS sequence"/>
</dbReference>